<reference evidence="2 3" key="1">
    <citation type="submission" date="2017-08" db="EMBL/GenBank/DDBJ databases">
        <title>Aliifodinibius alkalisoli sp. nov., isolated from saline alkaline soil.</title>
        <authorList>
            <person name="Liu D."/>
            <person name="Zhang G."/>
        </authorList>
    </citation>
    <scope>NUCLEOTIDE SEQUENCE [LARGE SCALE GENOMIC DNA]</scope>
    <source>
        <strain evidence="2 3">WN023</strain>
    </source>
</reference>
<gene>
    <name evidence="2" type="ORF">CK503_00870</name>
</gene>
<dbReference type="EMBL" id="NSKE01000001">
    <property type="protein sequence ID" value="PAU95648.1"/>
    <property type="molecule type" value="Genomic_DNA"/>
</dbReference>
<evidence type="ECO:0000256" key="1">
    <source>
        <dbReference type="SAM" id="Phobius"/>
    </source>
</evidence>
<sequence length="182" mass="21106">MRHNELHVFEESNHLFWGLIILVSTALGTYLLVGSFVTMEWYPFNIRQLLALAFFGISFSGIIKLSEPLYHFILYFEGDILVIDIKKGDVKTNTLQIRVDHIQHLKFAPHDPRDADEALFDFSTNYHLLYKKKDDATFHKLLGDQSASITLKVDDIADIMRFISKRNPDVQIPSEQAEYFNL</sequence>
<keyword evidence="1" id="KW-0472">Membrane</keyword>
<feature type="transmembrane region" description="Helical" evidence="1">
    <location>
        <begin position="15"/>
        <end position="37"/>
    </location>
</feature>
<dbReference type="OrthoDB" id="1524387at2"/>
<keyword evidence="1" id="KW-1133">Transmembrane helix</keyword>
<comment type="caution">
    <text evidence="2">The sequence shown here is derived from an EMBL/GenBank/DDBJ whole genome shotgun (WGS) entry which is preliminary data.</text>
</comment>
<protein>
    <submittedName>
        <fullName evidence="2">Uncharacterized protein</fullName>
    </submittedName>
</protein>
<evidence type="ECO:0000313" key="2">
    <source>
        <dbReference type="EMBL" id="PAU95648.1"/>
    </source>
</evidence>
<accession>A0A2A2GE56</accession>
<evidence type="ECO:0000313" key="3">
    <source>
        <dbReference type="Proteomes" id="UP000218831"/>
    </source>
</evidence>
<name>A0A2A2GE56_9BACT</name>
<dbReference type="Proteomes" id="UP000218831">
    <property type="component" value="Unassembled WGS sequence"/>
</dbReference>
<dbReference type="RefSeq" id="WP_095604893.1">
    <property type="nucleotide sequence ID" value="NZ_NSKE01000001.1"/>
</dbReference>
<feature type="transmembrane region" description="Helical" evidence="1">
    <location>
        <begin position="49"/>
        <end position="66"/>
    </location>
</feature>
<organism evidence="2 3">
    <name type="scientific">Fodinibius salipaludis</name>
    <dbReference type="NCBI Taxonomy" id="2032627"/>
    <lineage>
        <taxon>Bacteria</taxon>
        <taxon>Pseudomonadati</taxon>
        <taxon>Balneolota</taxon>
        <taxon>Balneolia</taxon>
        <taxon>Balneolales</taxon>
        <taxon>Balneolaceae</taxon>
        <taxon>Fodinibius</taxon>
    </lineage>
</organism>
<proteinExistence type="predicted"/>
<keyword evidence="3" id="KW-1185">Reference proteome</keyword>
<dbReference type="AlphaFoldDB" id="A0A2A2GE56"/>
<keyword evidence="1" id="KW-0812">Transmembrane</keyword>